<dbReference type="SUPFAM" id="SSF51445">
    <property type="entry name" value="(Trans)glycosidases"/>
    <property type="match status" value="1"/>
</dbReference>
<keyword evidence="6" id="KW-1185">Reference proteome</keyword>
<dbReference type="InterPro" id="IPR017853">
    <property type="entry name" value="GH"/>
</dbReference>
<dbReference type="PATRIC" id="fig|42256.3.peg.1042"/>
<dbReference type="KEGG" id="rrd:RradSPS_1030"/>
<dbReference type="InterPro" id="IPR025275">
    <property type="entry name" value="DUF4015"/>
</dbReference>
<feature type="region of interest" description="Disordered" evidence="1">
    <location>
        <begin position="31"/>
        <end position="66"/>
    </location>
</feature>
<keyword evidence="5" id="KW-0378">Hydrolase</keyword>
<protein>
    <submittedName>
        <fullName evidence="5">Glycoside hydrolase</fullName>
    </submittedName>
</protein>
<keyword evidence="2" id="KW-0732">Signal</keyword>
<proteinExistence type="predicted"/>
<organism evidence="4 6">
    <name type="scientific">Rubrobacter radiotolerans</name>
    <name type="common">Arthrobacter radiotolerans</name>
    <dbReference type="NCBI Taxonomy" id="42256"/>
    <lineage>
        <taxon>Bacteria</taxon>
        <taxon>Bacillati</taxon>
        <taxon>Actinomycetota</taxon>
        <taxon>Rubrobacteria</taxon>
        <taxon>Rubrobacterales</taxon>
        <taxon>Rubrobacteraceae</taxon>
        <taxon>Rubrobacter</taxon>
    </lineage>
</organism>
<evidence type="ECO:0000313" key="4">
    <source>
        <dbReference type="EMBL" id="AHY46313.1"/>
    </source>
</evidence>
<sequence>MIGLLVLLALALLALFFLLSMCSALSERQSTTTAPDAGQPGATGGVAGTQGEPEATEATEADRPQRPVRGIYLTAASASDLSQHLPLIEETDVNAVVVDVKDVTGEVMHASEVPLANEVGATRDVLDLEALTTELREREVYSIARIATFEDDILPVARPDLAVTDSATGAQWTNNVGNYWSDPYNRTVWEYNVAIAKEAAEAGFDEVQFDYVRFPSDGPMERVVYPAQPEDASGNVIGDFLAYAKGELEPTGVSVAADVFGLAAGEDGAGVGQDIPALAPHLDVISPMIYPSHYPAGSYGFDNPNARPYAVVAESMREFEEATREANPDIEIRPWLQDFSYGEPAYGPRQVSRQIDAVYDAGATGWLLWNPENVYTWQALTDTGSPEEEQQ</sequence>
<dbReference type="EMBL" id="JAWXXX010000001">
    <property type="protein sequence ID" value="MDX5893720.1"/>
    <property type="molecule type" value="Genomic_DNA"/>
</dbReference>
<dbReference type="Pfam" id="PF13200">
    <property type="entry name" value="DUF4015"/>
    <property type="match status" value="1"/>
</dbReference>
<evidence type="ECO:0000313" key="5">
    <source>
        <dbReference type="EMBL" id="MDX5893720.1"/>
    </source>
</evidence>
<reference evidence="4 6" key="1">
    <citation type="submission" date="2014-03" db="EMBL/GenBank/DDBJ databases">
        <title>Complete genome sequence of the Radio-Resistant Rubrobacter radiotolerans RSPS-4.</title>
        <authorList>
            <person name="Egas C.C."/>
            <person name="Barroso C.C."/>
            <person name="Froufe H.J.C."/>
            <person name="Pacheco J.J."/>
            <person name="Albuquerque L.L."/>
            <person name="da Costa M.M.S."/>
        </authorList>
    </citation>
    <scope>NUCLEOTIDE SEQUENCE [LARGE SCALE GENOMIC DNA]</scope>
    <source>
        <strain evidence="4 6">RSPS-4</strain>
    </source>
</reference>
<dbReference type="AlphaFoldDB" id="A0A023X1U4"/>
<dbReference type="HOGENOM" id="CLU_030168_0_0_11"/>
<gene>
    <name evidence="4" type="ORF">RradSPS_1030</name>
    <name evidence="5" type="ORF">SIL72_06725</name>
</gene>
<evidence type="ECO:0000256" key="2">
    <source>
        <dbReference type="SAM" id="SignalP"/>
    </source>
</evidence>
<dbReference type="Proteomes" id="UP000025229">
    <property type="component" value="Chromosome"/>
</dbReference>
<dbReference type="Proteomes" id="UP001281130">
    <property type="component" value="Unassembled WGS sequence"/>
</dbReference>
<evidence type="ECO:0000259" key="3">
    <source>
        <dbReference type="Pfam" id="PF13200"/>
    </source>
</evidence>
<reference evidence="5" key="2">
    <citation type="submission" date="2023-11" db="EMBL/GenBank/DDBJ databases">
        <title>MicrobeMod: A computational toolkit for identifying prokaryotic methylation and restriction-modification with nanopore sequencing.</title>
        <authorList>
            <person name="Crits-Christoph A."/>
            <person name="Kang S.C."/>
            <person name="Lee H."/>
            <person name="Ostrov N."/>
        </authorList>
    </citation>
    <scope>NUCLEOTIDE SEQUENCE</scope>
    <source>
        <strain evidence="5">ATCC 51242</strain>
    </source>
</reference>
<accession>A0A023X1U4</accession>
<dbReference type="eggNOG" id="COG1306">
    <property type="taxonomic scope" value="Bacteria"/>
</dbReference>
<dbReference type="GO" id="GO:0016787">
    <property type="term" value="F:hydrolase activity"/>
    <property type="evidence" value="ECO:0007669"/>
    <property type="project" value="UniProtKB-KW"/>
</dbReference>
<dbReference type="STRING" id="42256.RradSPS_1030"/>
<name>A0A023X1U4_RUBRA</name>
<dbReference type="Gene3D" id="3.20.20.80">
    <property type="entry name" value="Glycosidases"/>
    <property type="match status" value="1"/>
</dbReference>
<evidence type="ECO:0000256" key="1">
    <source>
        <dbReference type="SAM" id="MobiDB-lite"/>
    </source>
</evidence>
<feature type="signal peptide" evidence="2">
    <location>
        <begin position="1"/>
        <end position="26"/>
    </location>
</feature>
<evidence type="ECO:0000313" key="6">
    <source>
        <dbReference type="Proteomes" id="UP000025229"/>
    </source>
</evidence>
<feature type="chain" id="PRO_5038596573" evidence="2">
    <location>
        <begin position="27"/>
        <end position="391"/>
    </location>
</feature>
<feature type="domain" description="DUF4015" evidence="3">
    <location>
        <begin position="70"/>
        <end position="375"/>
    </location>
</feature>
<dbReference type="EMBL" id="CP007514">
    <property type="protein sequence ID" value="AHY46313.1"/>
    <property type="molecule type" value="Genomic_DNA"/>
</dbReference>
<dbReference type="RefSeq" id="WP_051589399.1">
    <property type="nucleotide sequence ID" value="NZ_CP007514.1"/>
</dbReference>